<dbReference type="InterPro" id="IPR024654">
    <property type="entry name" value="Calcineurin-like_PHP_lpxH"/>
</dbReference>
<gene>
    <name evidence="2" type="ORF">MNB_SM-3-825</name>
</gene>
<sequence length="169" mass="19441">MVKVGVCSDSHQKIQSLQKTVDFFKESGVSFIIHAGDICKKEGLDILKQSGLEYVVVYGNNDASLVQYHQAYNLVKEPYYFLLQQTKIKLMHLPFYMTPDAQVVISGHTHKFHCEYVKNTLFLNPGEVCAREKPVSECAILTIDEKVFDVDYFANYTLAKHFSFLREFE</sequence>
<feature type="domain" description="Calcineurin-like phosphoesterase" evidence="1">
    <location>
        <begin position="3"/>
        <end position="145"/>
    </location>
</feature>
<evidence type="ECO:0000313" key="2">
    <source>
        <dbReference type="EMBL" id="SFV75895.1"/>
    </source>
</evidence>
<dbReference type="AlphaFoldDB" id="A0A1W1D5I8"/>
<dbReference type="InterPro" id="IPR000979">
    <property type="entry name" value="Phosphodiesterase_MJ0936/Vps29"/>
</dbReference>
<name>A0A1W1D5I8_9ZZZZ</name>
<reference evidence="2" key="1">
    <citation type="submission" date="2016-10" db="EMBL/GenBank/DDBJ databases">
        <authorList>
            <person name="de Groot N.N."/>
        </authorList>
    </citation>
    <scope>NUCLEOTIDE SEQUENCE</scope>
</reference>
<protein>
    <recommendedName>
        <fullName evidence="1">Calcineurin-like phosphoesterase domain-containing protein</fullName>
    </recommendedName>
</protein>
<dbReference type="SUPFAM" id="SSF56300">
    <property type="entry name" value="Metallo-dependent phosphatases"/>
    <property type="match status" value="1"/>
</dbReference>
<dbReference type="Pfam" id="PF12850">
    <property type="entry name" value="Metallophos_2"/>
    <property type="match status" value="1"/>
</dbReference>
<evidence type="ECO:0000259" key="1">
    <source>
        <dbReference type="Pfam" id="PF12850"/>
    </source>
</evidence>
<dbReference type="Gene3D" id="3.60.21.10">
    <property type="match status" value="1"/>
</dbReference>
<proteinExistence type="predicted"/>
<dbReference type="InterPro" id="IPR053193">
    <property type="entry name" value="MetalloPDE_YfcE-like"/>
</dbReference>
<dbReference type="PANTHER" id="PTHR43165:SF1">
    <property type="entry name" value="PHOSPHODIESTERASE MJ0936"/>
    <property type="match status" value="1"/>
</dbReference>
<dbReference type="PANTHER" id="PTHR43165">
    <property type="entry name" value="METALLOPHOSPHOESTERASE"/>
    <property type="match status" value="1"/>
</dbReference>
<dbReference type="InterPro" id="IPR029052">
    <property type="entry name" value="Metallo-depent_PP-like"/>
</dbReference>
<organism evidence="2">
    <name type="scientific">hydrothermal vent metagenome</name>
    <dbReference type="NCBI Taxonomy" id="652676"/>
    <lineage>
        <taxon>unclassified sequences</taxon>
        <taxon>metagenomes</taxon>
        <taxon>ecological metagenomes</taxon>
    </lineage>
</organism>
<accession>A0A1W1D5I8</accession>
<dbReference type="NCBIfam" id="TIGR00040">
    <property type="entry name" value="yfcE"/>
    <property type="match status" value="1"/>
</dbReference>
<dbReference type="EMBL" id="FPHP01000048">
    <property type="protein sequence ID" value="SFV75895.1"/>
    <property type="molecule type" value="Genomic_DNA"/>
</dbReference>